<keyword evidence="2" id="KW-1185">Reference proteome</keyword>
<gene>
    <name evidence="1" type="ORF">FB470_000543</name>
</gene>
<evidence type="ECO:0000313" key="1">
    <source>
        <dbReference type="EMBL" id="MDQ0376549.1"/>
    </source>
</evidence>
<reference evidence="1 2" key="1">
    <citation type="submission" date="2023-07" db="EMBL/GenBank/DDBJ databases">
        <title>Sequencing the genomes of 1000 actinobacteria strains.</title>
        <authorList>
            <person name="Klenk H.-P."/>
        </authorList>
    </citation>
    <scope>NUCLEOTIDE SEQUENCE [LARGE SCALE GENOMIC DNA]</scope>
    <source>
        <strain evidence="1 2">DSM 45805</strain>
    </source>
</reference>
<protein>
    <submittedName>
        <fullName evidence="1">Uncharacterized protein</fullName>
    </submittedName>
</protein>
<name>A0ABU0EMN2_9PSEU</name>
<accession>A0ABU0EMN2</accession>
<evidence type="ECO:0000313" key="2">
    <source>
        <dbReference type="Proteomes" id="UP001229651"/>
    </source>
</evidence>
<proteinExistence type="predicted"/>
<sequence>MSDTRATLADWPDCETEGCDGKILLRPEGENKRTKCARCEMAGLAPRTELPPLPEPYAAK</sequence>
<organism evidence="1 2">
    <name type="scientific">Amycolatopsis thermophila</name>
    <dbReference type="NCBI Taxonomy" id="206084"/>
    <lineage>
        <taxon>Bacteria</taxon>
        <taxon>Bacillati</taxon>
        <taxon>Actinomycetota</taxon>
        <taxon>Actinomycetes</taxon>
        <taxon>Pseudonocardiales</taxon>
        <taxon>Pseudonocardiaceae</taxon>
        <taxon>Amycolatopsis</taxon>
    </lineage>
</organism>
<comment type="caution">
    <text evidence="1">The sequence shown here is derived from an EMBL/GenBank/DDBJ whole genome shotgun (WGS) entry which is preliminary data.</text>
</comment>
<dbReference type="EMBL" id="JAUSUT010000001">
    <property type="protein sequence ID" value="MDQ0376549.1"/>
    <property type="molecule type" value="Genomic_DNA"/>
</dbReference>
<dbReference type="Proteomes" id="UP001229651">
    <property type="component" value="Unassembled WGS sequence"/>
</dbReference>
<dbReference type="RefSeq" id="WP_306988454.1">
    <property type="nucleotide sequence ID" value="NZ_JAUSUT010000001.1"/>
</dbReference>